<sequence length="84" mass="9919">MFVWEPRSPEARRSLVLEIWRNFQKFRSLISPTLYTRCTTALKYSFKVDRAIQHGEACSSILMELGYAEQKQPFTAFCPNWNRA</sequence>
<comment type="caution">
    <text evidence="1">The sequence shown here is derived from an EMBL/GenBank/DDBJ whole genome shotgun (WGS) entry which is preliminary data.</text>
</comment>
<evidence type="ECO:0000313" key="1">
    <source>
        <dbReference type="EMBL" id="GBL84197.1"/>
    </source>
</evidence>
<evidence type="ECO:0000313" key="2">
    <source>
        <dbReference type="Proteomes" id="UP000499080"/>
    </source>
</evidence>
<dbReference type="AlphaFoldDB" id="A0A4Y2AXD3"/>
<gene>
    <name evidence="1" type="ORF">AVEN_118598_1</name>
</gene>
<keyword evidence="2" id="KW-1185">Reference proteome</keyword>
<name>A0A4Y2AXD3_ARAVE</name>
<dbReference type="EMBL" id="BGPR01000036">
    <property type="protein sequence ID" value="GBL84197.1"/>
    <property type="molecule type" value="Genomic_DNA"/>
</dbReference>
<reference evidence="1 2" key="1">
    <citation type="journal article" date="2019" name="Sci. Rep.">
        <title>Orb-weaving spider Araneus ventricosus genome elucidates the spidroin gene catalogue.</title>
        <authorList>
            <person name="Kono N."/>
            <person name="Nakamura H."/>
            <person name="Ohtoshi R."/>
            <person name="Moran D.A.P."/>
            <person name="Shinohara A."/>
            <person name="Yoshida Y."/>
            <person name="Fujiwara M."/>
            <person name="Mori M."/>
            <person name="Tomita M."/>
            <person name="Arakawa K."/>
        </authorList>
    </citation>
    <scope>NUCLEOTIDE SEQUENCE [LARGE SCALE GENOMIC DNA]</scope>
</reference>
<organism evidence="1 2">
    <name type="scientific">Araneus ventricosus</name>
    <name type="common">Orbweaver spider</name>
    <name type="synonym">Epeira ventricosa</name>
    <dbReference type="NCBI Taxonomy" id="182803"/>
    <lineage>
        <taxon>Eukaryota</taxon>
        <taxon>Metazoa</taxon>
        <taxon>Ecdysozoa</taxon>
        <taxon>Arthropoda</taxon>
        <taxon>Chelicerata</taxon>
        <taxon>Arachnida</taxon>
        <taxon>Araneae</taxon>
        <taxon>Araneomorphae</taxon>
        <taxon>Entelegynae</taxon>
        <taxon>Araneoidea</taxon>
        <taxon>Araneidae</taxon>
        <taxon>Araneus</taxon>
    </lineage>
</organism>
<protein>
    <submittedName>
        <fullName evidence="1">Uncharacterized protein</fullName>
    </submittedName>
</protein>
<dbReference type="Proteomes" id="UP000499080">
    <property type="component" value="Unassembled WGS sequence"/>
</dbReference>
<accession>A0A4Y2AXD3</accession>
<proteinExistence type="predicted"/>